<dbReference type="EMBL" id="CP042905">
    <property type="protein sequence ID" value="QEE16388.1"/>
    <property type="molecule type" value="Genomic_DNA"/>
</dbReference>
<protein>
    <submittedName>
        <fullName evidence="1">Uncharacterized protein</fullName>
    </submittedName>
</protein>
<dbReference type="InterPro" id="IPR040608">
    <property type="entry name" value="Snf8/Vps36"/>
</dbReference>
<dbReference type="RefSeq" id="WP_147663270.1">
    <property type="nucleotide sequence ID" value="NZ_CP042905.2"/>
</dbReference>
<dbReference type="AlphaFoldDB" id="A0A5B9DB65"/>
<dbReference type="GeneID" id="41330208"/>
<evidence type="ECO:0000313" key="2">
    <source>
        <dbReference type="Proteomes" id="UP000321408"/>
    </source>
</evidence>
<accession>A0A5B9DB65</accession>
<name>A0A5B9DB65_9ARCH</name>
<reference evidence="1 2" key="1">
    <citation type="journal article" date="2020" name="Nature">
        <title>Isolation of an archaeon at the prokaryote-eukaryote interface.</title>
        <authorList>
            <person name="Imachi H."/>
            <person name="Nobu M.K."/>
            <person name="Nakahara N."/>
            <person name="Morono Y."/>
            <person name="Ogawara M."/>
            <person name="Takaki Y."/>
            <person name="Takano Y."/>
            <person name="Uematsu K."/>
            <person name="Ikuta T."/>
            <person name="Ito M."/>
            <person name="Matsui Y."/>
            <person name="Miyazaki M."/>
            <person name="Murata K."/>
            <person name="Saito Y."/>
            <person name="Sakai S."/>
            <person name="Song C."/>
            <person name="Tasumi E."/>
            <person name="Yamanaka Y."/>
            <person name="Yamaguchi T."/>
            <person name="Kamagata Y."/>
            <person name="Tamaki H."/>
            <person name="Takai K."/>
        </authorList>
    </citation>
    <scope>NUCLEOTIDE SEQUENCE [LARGE SCALE GENOMIC DNA]</scope>
    <source>
        <strain evidence="1 2">MK-D1</strain>
    </source>
</reference>
<dbReference type="Pfam" id="PF04157">
    <property type="entry name" value="EAP30"/>
    <property type="match status" value="1"/>
</dbReference>
<dbReference type="Gene3D" id="1.10.10.10">
    <property type="entry name" value="Winged helix-like DNA-binding domain superfamily/Winged helix DNA-binding domain"/>
    <property type="match status" value="2"/>
</dbReference>
<dbReference type="Proteomes" id="UP000321408">
    <property type="component" value="Chromosome"/>
</dbReference>
<organism evidence="1 2">
    <name type="scientific">Promethearchaeum syntrophicum</name>
    <dbReference type="NCBI Taxonomy" id="2594042"/>
    <lineage>
        <taxon>Archaea</taxon>
        <taxon>Promethearchaeati</taxon>
        <taxon>Promethearchaeota</taxon>
        <taxon>Promethearchaeia</taxon>
        <taxon>Promethearchaeales</taxon>
        <taxon>Promethearchaeaceae</taxon>
        <taxon>Promethearchaeum</taxon>
    </lineage>
</organism>
<gene>
    <name evidence="1" type="ORF">DSAG12_02218</name>
</gene>
<dbReference type="KEGG" id="psyt:DSAG12_02218"/>
<keyword evidence="2" id="KW-1185">Reference proteome</keyword>
<proteinExistence type="predicted"/>
<evidence type="ECO:0000313" key="1">
    <source>
        <dbReference type="EMBL" id="QEE16388.1"/>
    </source>
</evidence>
<sequence length="215" mass="25051">MVKVPVGEKVEINLWDSDKKRGIAKYFSSTMDLVRAESEFELNPGDTAVVVESYDSFIVVVPEDDYTKLLSGKNIENIDPVGLNRQIYKILKERMKETGGILSLDELWSILNRTSIQNILDKKDLKKAINIKDSPFDRIKVEGRVYIALRPQENMEDIKLIVKFGREASFLTKNLIRTSFNWSDLRIERLLWYLIDQGSCRIENQFRTGTRYYFL</sequence>
<dbReference type="InterPro" id="IPR036388">
    <property type="entry name" value="WH-like_DNA-bd_sf"/>
</dbReference>
<reference evidence="1 2" key="2">
    <citation type="journal article" date="2024" name="Int. J. Syst. Evol. Microbiol.">
        <title>Promethearchaeum syntrophicum gen. nov., sp. nov., an anaerobic, obligately syntrophic archaeon, the first isolate of the lineage 'Asgard' archaea, and proposal of the new archaeal phylum Promethearchaeota phyl. nov. and kingdom Promethearchaeati regn. nov.</title>
        <authorList>
            <person name="Imachi H."/>
            <person name="Nobu M.K."/>
            <person name="Kato S."/>
            <person name="Takaki Y."/>
            <person name="Miyazaki M."/>
            <person name="Miyata M."/>
            <person name="Ogawara M."/>
            <person name="Saito Y."/>
            <person name="Sakai S."/>
            <person name="Tahara Y.O."/>
            <person name="Takano Y."/>
            <person name="Tasumi E."/>
            <person name="Uematsu K."/>
            <person name="Yoshimura T."/>
            <person name="Itoh T."/>
            <person name="Ohkuma M."/>
            <person name="Takai K."/>
        </authorList>
    </citation>
    <scope>NUCLEOTIDE SEQUENCE [LARGE SCALE GENOMIC DNA]</scope>
    <source>
        <strain evidence="1 2">MK-D1</strain>
    </source>
</reference>